<protein>
    <recommendedName>
        <fullName evidence="8">Major facilitator superfamily (MFS) profile domain-containing protein</fullName>
    </recommendedName>
</protein>
<dbReference type="Gene3D" id="1.20.1250.20">
    <property type="entry name" value="MFS general substrate transporter like domains"/>
    <property type="match status" value="1"/>
</dbReference>
<comment type="similarity">
    <text evidence="2">Belongs to the major facilitator superfamily. Sugar transporter (TC 2.A.1.1) family.</text>
</comment>
<dbReference type="PROSITE" id="PS50850">
    <property type="entry name" value="MFS"/>
    <property type="match status" value="1"/>
</dbReference>
<dbReference type="Pfam" id="PF00083">
    <property type="entry name" value="Sugar_tr"/>
    <property type="match status" value="1"/>
</dbReference>
<evidence type="ECO:0000259" key="8">
    <source>
        <dbReference type="PROSITE" id="PS50850"/>
    </source>
</evidence>
<evidence type="ECO:0000256" key="6">
    <source>
        <dbReference type="ARBA" id="ARBA00023136"/>
    </source>
</evidence>
<feature type="transmembrane region" description="Helical" evidence="7">
    <location>
        <begin position="200"/>
        <end position="219"/>
    </location>
</feature>
<evidence type="ECO:0000256" key="1">
    <source>
        <dbReference type="ARBA" id="ARBA00004141"/>
    </source>
</evidence>
<feature type="transmembrane region" description="Helical" evidence="7">
    <location>
        <begin position="225"/>
        <end position="246"/>
    </location>
</feature>
<accession>A0AAN6ITP4</accession>
<dbReference type="GO" id="GO:0015791">
    <property type="term" value="P:polyol transmembrane transport"/>
    <property type="evidence" value="ECO:0007669"/>
    <property type="project" value="UniProtKB-ARBA"/>
</dbReference>
<dbReference type="InterPro" id="IPR050814">
    <property type="entry name" value="Myo-inositol_Transporter"/>
</dbReference>
<name>A0AAN6ITP4_EXODE</name>
<evidence type="ECO:0000256" key="5">
    <source>
        <dbReference type="ARBA" id="ARBA00022989"/>
    </source>
</evidence>
<feature type="transmembrane region" description="Helical" evidence="7">
    <location>
        <begin position="258"/>
        <end position="281"/>
    </location>
</feature>
<evidence type="ECO:0000256" key="7">
    <source>
        <dbReference type="SAM" id="Phobius"/>
    </source>
</evidence>
<feature type="transmembrane region" description="Helical" evidence="7">
    <location>
        <begin position="380"/>
        <end position="402"/>
    </location>
</feature>
<dbReference type="InterPro" id="IPR005828">
    <property type="entry name" value="MFS_sugar_transport-like"/>
</dbReference>
<dbReference type="PRINTS" id="PR00171">
    <property type="entry name" value="SUGRTRNSPORT"/>
</dbReference>
<evidence type="ECO:0000256" key="4">
    <source>
        <dbReference type="ARBA" id="ARBA00022692"/>
    </source>
</evidence>
<keyword evidence="6 7" id="KW-0472">Membrane</keyword>
<dbReference type="AlphaFoldDB" id="A0AAN6ITP4"/>
<feature type="transmembrane region" description="Helical" evidence="7">
    <location>
        <begin position="475"/>
        <end position="492"/>
    </location>
</feature>
<keyword evidence="4 7" id="KW-0812">Transmembrane</keyword>
<dbReference type="PANTHER" id="PTHR48020">
    <property type="entry name" value="PROTON MYO-INOSITOL COTRANSPORTER"/>
    <property type="match status" value="1"/>
</dbReference>
<comment type="subcellular location">
    <subcellularLocation>
        <location evidence="1">Membrane</location>
        <topology evidence="1">Multi-pass membrane protein</topology>
    </subcellularLocation>
</comment>
<dbReference type="PANTHER" id="PTHR48020:SF4">
    <property type="entry name" value="SYMPORT, PUTATIVE (AFU_ORTHOLOGUE AFUA_3G11790)-RELATED"/>
    <property type="match status" value="1"/>
</dbReference>
<evidence type="ECO:0000313" key="10">
    <source>
        <dbReference type="Proteomes" id="UP001161757"/>
    </source>
</evidence>
<dbReference type="GO" id="GO:0022857">
    <property type="term" value="F:transmembrane transporter activity"/>
    <property type="evidence" value="ECO:0007669"/>
    <property type="project" value="InterPro"/>
</dbReference>
<gene>
    <name evidence="9" type="ORF">HRR80_006076</name>
</gene>
<evidence type="ECO:0000256" key="3">
    <source>
        <dbReference type="ARBA" id="ARBA00022448"/>
    </source>
</evidence>
<dbReference type="FunFam" id="1.20.1250.20:FF:000100">
    <property type="entry name" value="MFS sugar transporter, putative"/>
    <property type="match status" value="1"/>
</dbReference>
<dbReference type="NCBIfam" id="TIGR00879">
    <property type="entry name" value="SP"/>
    <property type="match status" value="1"/>
</dbReference>
<dbReference type="InterPro" id="IPR036259">
    <property type="entry name" value="MFS_trans_sf"/>
</dbReference>
<dbReference type="Proteomes" id="UP001161757">
    <property type="component" value="Unassembled WGS sequence"/>
</dbReference>
<sequence>MASQDQHISRNQEDIDANEKYVDEKHPAQHIDLQNSAAAKIKNPLAHLTNEEVIKDVQDFTRTSGMEDLTPMIVKGALVAKDPPAFETVPGLTEDEKEAIRNEVLHKWRQPKALYFTIILCSIGAAVQGWDQTGSNGANLSFPDALGIPISDTLADGSPNPHASRNQWYQGLVNAGPYIASAFLGCWCSDPLNNFFGRRGTIFVSAVFCFLTPIGSAVAQTWEQLLVTRLLLGIGMGCKGSTVPIFSAENAPAAVRGGLVMCWQMWTAFGIFLGTCANLAVKDTGKISWRLQFGSAFIPAVPLLVGIYFCPESPRWYIKKGMYTKAFKSLKRLRNTELQAARDLYYIYAQLRMEAALVNKQSNYITRFIQLFTIPRVRRATLASFTVMIAQQMCGINIIAFYSSTVFSEAGASDTNSLLASWGFGLVNFVFAWPAIWTIDTFGRRSLLLFTFPQMAWTLLAAGLCYLIPESSSAHLGLVALFIYLFAAFYSPGEGPVPFTYSAEVFPLSHREVGMAWAVATCLFWAAVLSITFPRMLAAMTPTGAFGFYAGLNICALVMIFLWLPETKQRTLEELDYIFAIPTRTFMKHQVGTVLPWWIKTTIFRRKIGPCPALWSFDGHVDNDKEFVETIRRQSMAMAGGRRRSSIADRIVNRF</sequence>
<comment type="caution">
    <text evidence="9">The sequence shown here is derived from an EMBL/GenBank/DDBJ whole genome shotgun (WGS) entry which is preliminary data.</text>
</comment>
<feature type="transmembrane region" description="Helical" evidence="7">
    <location>
        <begin position="422"/>
        <end position="440"/>
    </location>
</feature>
<feature type="transmembrane region" description="Helical" evidence="7">
    <location>
        <begin position="287"/>
        <end position="310"/>
    </location>
</feature>
<keyword evidence="3" id="KW-0813">Transport</keyword>
<feature type="transmembrane region" description="Helical" evidence="7">
    <location>
        <begin position="447"/>
        <end position="469"/>
    </location>
</feature>
<dbReference type="GO" id="GO:0015798">
    <property type="term" value="P:myo-inositol transport"/>
    <property type="evidence" value="ECO:0007669"/>
    <property type="project" value="UniProtKB-ARBA"/>
</dbReference>
<feature type="transmembrane region" description="Helical" evidence="7">
    <location>
        <begin position="113"/>
        <end position="130"/>
    </location>
</feature>
<dbReference type="EMBL" id="JAJGCB010000012">
    <property type="protein sequence ID" value="KAJ8989938.1"/>
    <property type="molecule type" value="Genomic_DNA"/>
</dbReference>
<dbReference type="InterPro" id="IPR003663">
    <property type="entry name" value="Sugar/inositol_transpt"/>
</dbReference>
<dbReference type="InterPro" id="IPR005829">
    <property type="entry name" value="Sugar_transporter_CS"/>
</dbReference>
<feature type="transmembrane region" description="Helical" evidence="7">
    <location>
        <begin position="168"/>
        <end position="188"/>
    </location>
</feature>
<feature type="domain" description="Major facilitator superfamily (MFS) profile" evidence="8">
    <location>
        <begin position="117"/>
        <end position="568"/>
    </location>
</feature>
<reference evidence="9" key="1">
    <citation type="submission" date="2023-01" db="EMBL/GenBank/DDBJ databases">
        <title>Exophiala dermititidis isolated from Cystic Fibrosis Patient.</title>
        <authorList>
            <person name="Kurbessoian T."/>
            <person name="Crocker A."/>
            <person name="Murante D."/>
            <person name="Hogan D.A."/>
            <person name="Stajich J.E."/>
        </authorList>
    </citation>
    <scope>NUCLEOTIDE SEQUENCE</scope>
    <source>
        <strain evidence="9">Ex8</strain>
    </source>
</reference>
<proteinExistence type="inferred from homology"/>
<dbReference type="SUPFAM" id="SSF103473">
    <property type="entry name" value="MFS general substrate transporter"/>
    <property type="match status" value="1"/>
</dbReference>
<organism evidence="9 10">
    <name type="scientific">Exophiala dermatitidis</name>
    <name type="common">Black yeast-like fungus</name>
    <name type="synonym">Wangiella dermatitidis</name>
    <dbReference type="NCBI Taxonomy" id="5970"/>
    <lineage>
        <taxon>Eukaryota</taxon>
        <taxon>Fungi</taxon>
        <taxon>Dikarya</taxon>
        <taxon>Ascomycota</taxon>
        <taxon>Pezizomycotina</taxon>
        <taxon>Eurotiomycetes</taxon>
        <taxon>Chaetothyriomycetidae</taxon>
        <taxon>Chaetothyriales</taxon>
        <taxon>Herpotrichiellaceae</taxon>
        <taxon>Exophiala</taxon>
    </lineage>
</organism>
<keyword evidence="5 7" id="KW-1133">Transmembrane helix</keyword>
<evidence type="ECO:0000256" key="2">
    <source>
        <dbReference type="ARBA" id="ARBA00010992"/>
    </source>
</evidence>
<dbReference type="InterPro" id="IPR020846">
    <property type="entry name" value="MFS_dom"/>
</dbReference>
<dbReference type="PROSITE" id="PS00217">
    <property type="entry name" value="SUGAR_TRANSPORT_2"/>
    <property type="match status" value="1"/>
</dbReference>
<evidence type="ECO:0000313" key="9">
    <source>
        <dbReference type="EMBL" id="KAJ8989938.1"/>
    </source>
</evidence>
<feature type="transmembrane region" description="Helical" evidence="7">
    <location>
        <begin position="513"/>
        <end position="533"/>
    </location>
</feature>
<feature type="transmembrane region" description="Helical" evidence="7">
    <location>
        <begin position="545"/>
        <end position="564"/>
    </location>
</feature>
<dbReference type="GO" id="GO:0016020">
    <property type="term" value="C:membrane"/>
    <property type="evidence" value="ECO:0007669"/>
    <property type="project" value="UniProtKB-SubCell"/>
</dbReference>